<dbReference type="Gene3D" id="3.60.9.10">
    <property type="entry name" value="Aldehyde ferredoxin oxidoreductase, N-terminal domain"/>
    <property type="match status" value="1"/>
</dbReference>
<dbReference type="InterPro" id="IPR013985">
    <property type="entry name" value="Ald_Fedxn_OxRdtase_dom3"/>
</dbReference>
<dbReference type="GO" id="GO:0051539">
    <property type="term" value="F:4 iron, 4 sulfur cluster binding"/>
    <property type="evidence" value="ECO:0007669"/>
    <property type="project" value="UniProtKB-KW"/>
</dbReference>
<keyword evidence="6" id="KW-0408">Iron</keyword>
<dbReference type="EMBL" id="WJJP01000732">
    <property type="protein sequence ID" value="MBD3327432.1"/>
    <property type="molecule type" value="Genomic_DNA"/>
</dbReference>
<evidence type="ECO:0000256" key="6">
    <source>
        <dbReference type="ARBA" id="ARBA00023004"/>
    </source>
</evidence>
<dbReference type="GO" id="GO:0009055">
    <property type="term" value="F:electron transfer activity"/>
    <property type="evidence" value="ECO:0007669"/>
    <property type="project" value="InterPro"/>
</dbReference>
<dbReference type="InterPro" id="IPR036021">
    <property type="entry name" value="Tungsten_al_ferr_oxy-like_C"/>
</dbReference>
<comment type="cofactor">
    <cofactor evidence="8">
        <name>tungstopterin</name>
        <dbReference type="ChEBI" id="CHEBI:30402"/>
    </cofactor>
</comment>
<dbReference type="GO" id="GO:0046872">
    <property type="term" value="F:metal ion binding"/>
    <property type="evidence" value="ECO:0007669"/>
    <property type="project" value="UniProtKB-KW"/>
</dbReference>
<keyword evidence="7" id="KW-0411">Iron-sulfur</keyword>
<dbReference type="InterPro" id="IPR013983">
    <property type="entry name" value="Ald_Fedxn_OxRdtase_N"/>
</dbReference>
<comment type="similarity">
    <text evidence="2">Belongs to the AOR/FOR family.</text>
</comment>
<dbReference type="PANTHER" id="PTHR30038:SF7">
    <property type="entry name" value="TUNGSTEN-CONTAINING GLYCERALDEHYDE-3-PHOSPHATE:FERREDOXIN OXIDOREDUCTASE"/>
    <property type="match status" value="1"/>
</dbReference>
<dbReference type="Proteomes" id="UP000649604">
    <property type="component" value="Unassembled WGS sequence"/>
</dbReference>
<reference evidence="10" key="1">
    <citation type="submission" date="2019-11" db="EMBL/GenBank/DDBJ databases">
        <title>Microbial mats filling the niche in hypersaline microbial mats.</title>
        <authorList>
            <person name="Wong H.L."/>
            <person name="Macleod F.I."/>
            <person name="White R.A. III"/>
            <person name="Burns B.P."/>
        </authorList>
    </citation>
    <scope>NUCLEOTIDE SEQUENCE</scope>
    <source>
        <strain evidence="10">Rbin_158</strain>
    </source>
</reference>
<evidence type="ECO:0000256" key="1">
    <source>
        <dbReference type="ARBA" id="ARBA00001966"/>
    </source>
</evidence>
<dbReference type="InterPro" id="IPR001203">
    <property type="entry name" value="OxRdtase_Ald_Fedxn_C"/>
</dbReference>
<dbReference type="SMART" id="SM00790">
    <property type="entry name" value="AFOR_N"/>
    <property type="match status" value="1"/>
</dbReference>
<dbReference type="GO" id="GO:0016625">
    <property type="term" value="F:oxidoreductase activity, acting on the aldehyde or oxo group of donors, iron-sulfur protein as acceptor"/>
    <property type="evidence" value="ECO:0007669"/>
    <property type="project" value="InterPro"/>
</dbReference>
<feature type="domain" description="Aldehyde ferredoxin oxidoreductase N-terminal" evidence="9">
    <location>
        <begin position="8"/>
        <end position="210"/>
    </location>
</feature>
<dbReference type="InterPro" id="IPR036503">
    <property type="entry name" value="Ald_Fedxn_OxRdtase_N_sf"/>
</dbReference>
<comment type="caution">
    <text evidence="10">The sequence shown here is derived from an EMBL/GenBank/DDBJ whole genome shotgun (WGS) entry which is preliminary data.</text>
</comment>
<dbReference type="PANTHER" id="PTHR30038">
    <property type="entry name" value="ALDEHYDE FERREDOXIN OXIDOREDUCTASE"/>
    <property type="match status" value="1"/>
</dbReference>
<evidence type="ECO:0000313" key="11">
    <source>
        <dbReference type="Proteomes" id="UP000649604"/>
    </source>
</evidence>
<dbReference type="InterPro" id="IPR013984">
    <property type="entry name" value="Ald_Fedxn_OxRdtase_dom2"/>
</dbReference>
<keyword evidence="4" id="KW-0479">Metal-binding</keyword>
<dbReference type="Gene3D" id="1.10.599.10">
    <property type="entry name" value="Aldehyde Ferredoxin Oxidoreductase Protein, subunit A, domain 3"/>
    <property type="match status" value="1"/>
</dbReference>
<keyword evidence="5" id="KW-0560">Oxidoreductase</keyword>
<evidence type="ECO:0000259" key="9">
    <source>
        <dbReference type="SMART" id="SM00790"/>
    </source>
</evidence>
<dbReference type="InterPro" id="IPR051919">
    <property type="entry name" value="W-dependent_AOR"/>
</dbReference>
<organism evidence="10 11">
    <name type="scientific">candidate division KSB3 bacterium</name>
    <dbReference type="NCBI Taxonomy" id="2044937"/>
    <lineage>
        <taxon>Bacteria</taxon>
        <taxon>candidate division KSB3</taxon>
    </lineage>
</organism>
<evidence type="ECO:0000256" key="4">
    <source>
        <dbReference type="ARBA" id="ARBA00022723"/>
    </source>
</evidence>
<sequence length="651" mass="71301">MEQASYGFWGRMLRVNLTTGATRVEEPDPKIYRRYIGGTSLALYYLLREMPAGVDPLGPDNLIAITTSPTTGCQISGQARHTVAARSPLTGGLADSQCGGWWGAELKFAGWDGILIQGRAESPVYLSIEDETVQILPADNLSGKTTGEVDDLLHEAHPGKVRILQCGPAGENLVRFAALTADLRHFHGRGGLGTVFGSKHLRAIVVKGSHRKLAIADPEGLKTVRNWFNRGLKEHPAITVHHELGTPKGVMPLSVQGLLPTYNFQDGSFAAAEQVSGEAMNHEIGVGAESCYACGVACKRVVEGERDGFRVTRQYGGPEYESLGLLGPNLGVDNIVAIAECNERCNALGLDTISSGGTLAWAIECVERGLLSAADFDGMALTWNDPATYLTLLEKIARREGVGDILAEGSLRAAQQFGRGTARYALQVKGQEFPSHEPRGKWGVALGYAVSPNGADHLRAAHDPWFTKPGDYSTEYNYVDLEDLSPLGIIDPVPAEDLSPAKVRLFLYLQYVWSLHDVIEWCIFTAVPEFRALSLNQLTEIVRCVTGWRTSLFELLKVGERAITMARVFNCREGFSAKDDTLPERMFEPMRAGTLQGHAIDRQQFEEALTTYYGMMGWDAQGIPTKAKLEELDVGWLWEQLDMEQSSSSRQ</sequence>
<dbReference type="Gene3D" id="1.10.569.10">
    <property type="entry name" value="Aldehyde Ferredoxin Oxidoreductase Protein, subunit A, domain 2"/>
    <property type="match status" value="1"/>
</dbReference>
<dbReference type="Pfam" id="PF01314">
    <property type="entry name" value="AFOR_C"/>
    <property type="match status" value="1"/>
</dbReference>
<name>A0A9D5Q8J8_9BACT</name>
<evidence type="ECO:0000256" key="3">
    <source>
        <dbReference type="ARBA" id="ARBA00022485"/>
    </source>
</evidence>
<proteinExistence type="inferred from homology"/>
<evidence type="ECO:0000256" key="7">
    <source>
        <dbReference type="ARBA" id="ARBA00023014"/>
    </source>
</evidence>
<evidence type="ECO:0000256" key="2">
    <source>
        <dbReference type="ARBA" id="ARBA00011032"/>
    </source>
</evidence>
<dbReference type="SUPFAM" id="SSF56228">
    <property type="entry name" value="Aldehyde ferredoxin oxidoreductase, N-terminal domain"/>
    <property type="match status" value="1"/>
</dbReference>
<dbReference type="AlphaFoldDB" id="A0A9D5Q8J8"/>
<protein>
    <submittedName>
        <fullName evidence="10">Aldehyde ferredoxin oxidoreductase</fullName>
    </submittedName>
</protein>
<gene>
    <name evidence="10" type="ORF">GF339_22795</name>
</gene>
<evidence type="ECO:0000256" key="8">
    <source>
        <dbReference type="ARBA" id="ARBA00049934"/>
    </source>
</evidence>
<dbReference type="SUPFAM" id="SSF48310">
    <property type="entry name" value="Aldehyde ferredoxin oxidoreductase, C-terminal domains"/>
    <property type="match status" value="1"/>
</dbReference>
<dbReference type="Pfam" id="PF02730">
    <property type="entry name" value="AFOR_N"/>
    <property type="match status" value="1"/>
</dbReference>
<evidence type="ECO:0000313" key="10">
    <source>
        <dbReference type="EMBL" id="MBD3327432.1"/>
    </source>
</evidence>
<evidence type="ECO:0000256" key="5">
    <source>
        <dbReference type="ARBA" id="ARBA00023002"/>
    </source>
</evidence>
<accession>A0A9D5Q8J8</accession>
<keyword evidence="3" id="KW-0004">4Fe-4S</keyword>
<comment type="cofactor">
    <cofactor evidence="1">
        <name>[4Fe-4S] cluster</name>
        <dbReference type="ChEBI" id="CHEBI:49883"/>
    </cofactor>
</comment>